<name>A0A6A5E1K5_PERFL</name>
<gene>
    <name evidence="1" type="ORF">PFLUV_G00277240</name>
</gene>
<dbReference type="GO" id="GO:0008201">
    <property type="term" value="F:heparin binding"/>
    <property type="evidence" value="ECO:0007669"/>
    <property type="project" value="TreeGrafter"/>
</dbReference>
<accession>A0A6A5E1K5</accession>
<dbReference type="GO" id="GO:0005540">
    <property type="term" value="F:hyaluronic acid binding"/>
    <property type="evidence" value="ECO:0007669"/>
    <property type="project" value="TreeGrafter"/>
</dbReference>
<protein>
    <submittedName>
        <fullName evidence="1">Uncharacterized protein</fullName>
    </submittedName>
</protein>
<sequence>MNWILSEDRSHRTPGRPHVVYLVLEDLAETAYHTMNISIDKYSLDVQSGSADPVSSRCVTQASSCGSERWSVKQCVCCGGLVSVDGLRARASATAPNFCKHGKCDIIEGRAHLR</sequence>
<dbReference type="Proteomes" id="UP000465112">
    <property type="component" value="Chromosome 24"/>
</dbReference>
<dbReference type="InterPro" id="IPR039861">
    <property type="entry name" value="IMPG"/>
</dbReference>
<dbReference type="PANTHER" id="PTHR12199">
    <property type="entry name" value="INTERPHOTORECEPTOR MATRIX PROTEOGLYCAN"/>
    <property type="match status" value="1"/>
</dbReference>
<comment type="caution">
    <text evidence="1">The sequence shown here is derived from an EMBL/GenBank/DDBJ whole genome shotgun (WGS) entry which is preliminary data.</text>
</comment>
<reference evidence="1 2" key="1">
    <citation type="submission" date="2019-06" db="EMBL/GenBank/DDBJ databases">
        <title>A chromosome-scale genome assembly of the European perch, Perca fluviatilis.</title>
        <authorList>
            <person name="Roques C."/>
            <person name="Zahm M."/>
            <person name="Cabau C."/>
            <person name="Klopp C."/>
            <person name="Bouchez O."/>
            <person name="Donnadieu C."/>
            <person name="Kuhl H."/>
            <person name="Gislard M."/>
            <person name="Guendouz S."/>
            <person name="Journot L."/>
            <person name="Haffray P."/>
            <person name="Bestin A."/>
            <person name="Morvezen R."/>
            <person name="Feron R."/>
            <person name="Wen M."/>
            <person name="Jouanno E."/>
            <person name="Herpin A."/>
            <person name="Schartl M."/>
            <person name="Postlethwait J."/>
            <person name="Schaerlinger B."/>
            <person name="Chardard D."/>
            <person name="Lecocq T."/>
            <person name="Poncet C."/>
            <person name="Jaffrelo L."/>
            <person name="Lampietro C."/>
            <person name="Guiguen Y."/>
        </authorList>
    </citation>
    <scope>NUCLEOTIDE SEQUENCE [LARGE SCALE GENOMIC DNA]</scope>
    <source>
        <tissue evidence="1">Blood</tissue>
    </source>
</reference>
<evidence type="ECO:0000313" key="1">
    <source>
        <dbReference type="EMBL" id="KAF1372028.1"/>
    </source>
</evidence>
<dbReference type="AlphaFoldDB" id="A0A6A5E1K5"/>
<dbReference type="PANTHER" id="PTHR12199:SF4">
    <property type="entry name" value="INTERPHOTORECEPTOR MATRIX PROTEOGLYCAN 2"/>
    <property type="match status" value="1"/>
</dbReference>
<organism evidence="1 2">
    <name type="scientific">Perca fluviatilis</name>
    <name type="common">European perch</name>
    <dbReference type="NCBI Taxonomy" id="8168"/>
    <lineage>
        <taxon>Eukaryota</taxon>
        <taxon>Metazoa</taxon>
        <taxon>Chordata</taxon>
        <taxon>Craniata</taxon>
        <taxon>Vertebrata</taxon>
        <taxon>Euteleostomi</taxon>
        <taxon>Actinopterygii</taxon>
        <taxon>Neopterygii</taxon>
        <taxon>Teleostei</taxon>
        <taxon>Neoteleostei</taxon>
        <taxon>Acanthomorphata</taxon>
        <taxon>Eupercaria</taxon>
        <taxon>Perciformes</taxon>
        <taxon>Percoidei</taxon>
        <taxon>Percidae</taxon>
        <taxon>Percinae</taxon>
        <taxon>Perca</taxon>
    </lineage>
</organism>
<dbReference type="GO" id="GO:0007601">
    <property type="term" value="P:visual perception"/>
    <property type="evidence" value="ECO:0007669"/>
    <property type="project" value="InterPro"/>
</dbReference>
<proteinExistence type="predicted"/>
<keyword evidence="2" id="KW-1185">Reference proteome</keyword>
<dbReference type="EMBL" id="VHII01000024">
    <property type="protein sequence ID" value="KAF1372028.1"/>
    <property type="molecule type" value="Genomic_DNA"/>
</dbReference>
<evidence type="ECO:0000313" key="2">
    <source>
        <dbReference type="Proteomes" id="UP000465112"/>
    </source>
</evidence>